<dbReference type="EMBL" id="JANPWB010000013">
    <property type="protein sequence ID" value="KAJ1109977.1"/>
    <property type="molecule type" value="Genomic_DNA"/>
</dbReference>
<keyword evidence="5 15" id="KW-0812">Transmembrane</keyword>
<evidence type="ECO:0000256" key="9">
    <source>
        <dbReference type="ARBA" id="ARBA00023128"/>
    </source>
</evidence>
<evidence type="ECO:0000256" key="6">
    <source>
        <dbReference type="ARBA" id="ARBA00022737"/>
    </source>
</evidence>
<evidence type="ECO:0000256" key="10">
    <source>
        <dbReference type="ARBA" id="ARBA00023136"/>
    </source>
</evidence>
<comment type="function">
    <text evidence="12">Mitochondrial S-adenosyl-L-methionine/S-adenosyl-L-homocysteine antiporter. Mediates the exchange of cytosolic S-adenosyl-L-methionine, the predominant methyl-group donor for macromolecule methylation processes, for mitochondrial S-adenosylhomocysteine(SAH), a by-product of methylation reactions.</text>
</comment>
<dbReference type="PANTHER" id="PTHR45667">
    <property type="entry name" value="S-ADENOSYLMETHIONINE MITOCHONDRIAL CARRIER PROTEIN"/>
    <property type="match status" value="1"/>
</dbReference>
<evidence type="ECO:0000256" key="16">
    <source>
        <dbReference type="RuleBase" id="RU000488"/>
    </source>
</evidence>
<evidence type="ECO:0000313" key="19">
    <source>
        <dbReference type="Proteomes" id="UP001066276"/>
    </source>
</evidence>
<evidence type="ECO:0000313" key="18">
    <source>
        <dbReference type="EMBL" id="KAJ1109977.1"/>
    </source>
</evidence>
<comment type="similarity">
    <text evidence="2 16">Belongs to the mitochondrial carrier (TC 2.A.29) family.</text>
</comment>
<comment type="catalytic activity">
    <reaction evidence="11">
        <text>S-adenosyl-L-homocysteine(out) + S-adenosyl-L-methionine(in) = S-adenosyl-L-homocysteine(in) + S-adenosyl-L-methionine(out)</text>
        <dbReference type="Rhea" id="RHEA:75479"/>
        <dbReference type="ChEBI" id="CHEBI:57856"/>
        <dbReference type="ChEBI" id="CHEBI:59789"/>
    </reaction>
</comment>
<dbReference type="AlphaFoldDB" id="A0AAV7N1Y9"/>
<evidence type="ECO:0000256" key="17">
    <source>
        <dbReference type="SAM" id="Phobius"/>
    </source>
</evidence>
<evidence type="ECO:0000256" key="8">
    <source>
        <dbReference type="ARBA" id="ARBA00022989"/>
    </source>
</evidence>
<accession>A0AAV7N1Y9</accession>
<keyword evidence="9" id="KW-0496">Mitochondrion</keyword>
<evidence type="ECO:0000256" key="14">
    <source>
        <dbReference type="ARBA" id="ARBA00041876"/>
    </source>
</evidence>
<sequence length="448" mass="48100">MERRDFLVSLAAGGIAGVCVDLVLFPLDTFKTRLQSPQGFYHAGGFRGIYAGVPSTAVGSFPNAAAFFVTYEYGKVFLSSGSSSYLSPVTHMAAASLGEVVACLIRVPSEVIKQRAQVSPSSTTYQMLANTLRQEGFRGLYRGYKSTVLREIPFSVVQFPLWEFLKDLWTWKQGHVVDSWQSAVCGAFAGGCAAAVTTPLDVAKTRIMLAQTGSSTARGNVLFALHSIWKSQGIAGLSINLCSVRVNVVTCLYVLGRQCPSVLRSVDCGVSIRPRPASWAQRSCIVCCDYMAWAAALSTSRSRAVAAPNGSHTGLPLHLPPALISRYLWRSCAPPYDQPHASFSFQVSACQISAALCPDLVVQVPLLKSSAPGRPSFRRPAAVSLFNRGHPLAWVRSRLAGGLFSSWLLCSCHRAPHRPQSPSQSGSTGMGAQGTVLTSVWHRVGVPG</sequence>
<organism evidence="18 19">
    <name type="scientific">Pleurodeles waltl</name>
    <name type="common">Iberian ribbed newt</name>
    <dbReference type="NCBI Taxonomy" id="8319"/>
    <lineage>
        <taxon>Eukaryota</taxon>
        <taxon>Metazoa</taxon>
        <taxon>Chordata</taxon>
        <taxon>Craniata</taxon>
        <taxon>Vertebrata</taxon>
        <taxon>Euteleostomi</taxon>
        <taxon>Amphibia</taxon>
        <taxon>Batrachia</taxon>
        <taxon>Caudata</taxon>
        <taxon>Salamandroidea</taxon>
        <taxon>Salamandridae</taxon>
        <taxon>Pleurodelinae</taxon>
        <taxon>Pleurodeles</taxon>
    </lineage>
</organism>
<feature type="transmembrane region" description="Helical" evidence="17">
    <location>
        <begin position="6"/>
        <end position="27"/>
    </location>
</feature>
<keyword evidence="8 17" id="KW-1133">Transmembrane helix</keyword>
<keyword evidence="7" id="KW-0999">Mitochondrion inner membrane</keyword>
<keyword evidence="3 16" id="KW-0813">Transport</keyword>
<keyword evidence="6" id="KW-0677">Repeat</keyword>
<evidence type="ECO:0000256" key="2">
    <source>
        <dbReference type="ARBA" id="ARBA00006375"/>
    </source>
</evidence>
<keyword evidence="19" id="KW-1185">Reference proteome</keyword>
<comment type="caution">
    <text evidence="18">The sequence shown here is derived from an EMBL/GenBank/DDBJ whole genome shotgun (WGS) entry which is preliminary data.</text>
</comment>
<dbReference type="GO" id="GO:0005743">
    <property type="term" value="C:mitochondrial inner membrane"/>
    <property type="evidence" value="ECO:0007669"/>
    <property type="project" value="UniProtKB-SubCell"/>
</dbReference>
<dbReference type="Pfam" id="PF00153">
    <property type="entry name" value="Mito_carr"/>
    <property type="match status" value="3"/>
</dbReference>
<feature type="repeat" description="Solcar" evidence="15">
    <location>
        <begin position="86"/>
        <end position="168"/>
    </location>
</feature>
<keyword evidence="10 15" id="KW-0472">Membrane</keyword>
<evidence type="ECO:0000256" key="7">
    <source>
        <dbReference type="ARBA" id="ARBA00022792"/>
    </source>
</evidence>
<evidence type="ECO:0000256" key="1">
    <source>
        <dbReference type="ARBA" id="ARBA00004448"/>
    </source>
</evidence>
<reference evidence="18" key="1">
    <citation type="journal article" date="2022" name="bioRxiv">
        <title>Sequencing and chromosome-scale assembly of the giantPleurodeles waltlgenome.</title>
        <authorList>
            <person name="Brown T."/>
            <person name="Elewa A."/>
            <person name="Iarovenko S."/>
            <person name="Subramanian E."/>
            <person name="Araus A.J."/>
            <person name="Petzold A."/>
            <person name="Susuki M."/>
            <person name="Suzuki K.-i.T."/>
            <person name="Hayashi T."/>
            <person name="Toyoda A."/>
            <person name="Oliveira C."/>
            <person name="Osipova E."/>
            <person name="Leigh N.D."/>
            <person name="Simon A."/>
            <person name="Yun M.H."/>
        </authorList>
    </citation>
    <scope>NUCLEOTIDE SEQUENCE</scope>
    <source>
        <strain evidence="18">20211129_DDA</strain>
        <tissue evidence="18">Liver</tissue>
    </source>
</reference>
<proteinExistence type="inferred from homology"/>
<evidence type="ECO:0000256" key="3">
    <source>
        <dbReference type="ARBA" id="ARBA00022448"/>
    </source>
</evidence>
<dbReference type="Proteomes" id="UP001066276">
    <property type="component" value="Chromosome 9"/>
</dbReference>
<protein>
    <recommendedName>
        <fullName evidence="13">Mitochondrial S-adenosylmethionine carrier protein</fullName>
    </recommendedName>
    <alternativeName>
        <fullName evidence="14">Solute carrier family 25 member 26</fullName>
    </alternativeName>
</protein>
<gene>
    <name evidence="18" type="ORF">NDU88_007334</name>
</gene>
<dbReference type="InterPro" id="IPR023395">
    <property type="entry name" value="MCP_dom_sf"/>
</dbReference>
<dbReference type="PROSITE" id="PS50920">
    <property type="entry name" value="SOLCAR"/>
    <property type="match status" value="2"/>
</dbReference>
<dbReference type="Gene3D" id="1.50.40.10">
    <property type="entry name" value="Mitochondrial carrier domain"/>
    <property type="match status" value="1"/>
</dbReference>
<keyword evidence="4" id="KW-0949">S-adenosyl-L-methionine</keyword>
<evidence type="ECO:0000256" key="13">
    <source>
        <dbReference type="ARBA" id="ARBA00039950"/>
    </source>
</evidence>
<evidence type="ECO:0000256" key="15">
    <source>
        <dbReference type="PROSITE-ProRule" id="PRU00282"/>
    </source>
</evidence>
<dbReference type="FunFam" id="1.50.40.10:FF:000018">
    <property type="entry name" value="S-adenosylmethionine mitochondrial carrier protein-like"/>
    <property type="match status" value="1"/>
</dbReference>
<name>A0AAV7N1Y9_PLEWA</name>
<evidence type="ECO:0000256" key="5">
    <source>
        <dbReference type="ARBA" id="ARBA00022692"/>
    </source>
</evidence>
<comment type="subcellular location">
    <subcellularLocation>
        <location evidence="1">Mitochondrion inner membrane</location>
        <topology evidence="1">Multi-pass membrane protein</topology>
    </subcellularLocation>
</comment>
<evidence type="ECO:0000256" key="12">
    <source>
        <dbReference type="ARBA" id="ARBA00037638"/>
    </source>
</evidence>
<dbReference type="SUPFAM" id="SSF103506">
    <property type="entry name" value="Mitochondrial carrier"/>
    <property type="match status" value="1"/>
</dbReference>
<dbReference type="InterPro" id="IPR018108">
    <property type="entry name" value="MCP_transmembrane"/>
</dbReference>
<feature type="repeat" description="Solcar" evidence="15">
    <location>
        <begin position="4"/>
        <end position="77"/>
    </location>
</feature>
<evidence type="ECO:0000256" key="4">
    <source>
        <dbReference type="ARBA" id="ARBA00022691"/>
    </source>
</evidence>
<evidence type="ECO:0000256" key="11">
    <source>
        <dbReference type="ARBA" id="ARBA00035847"/>
    </source>
</evidence>